<evidence type="ECO:0000256" key="3">
    <source>
        <dbReference type="ARBA" id="ARBA00030602"/>
    </source>
</evidence>
<dbReference type="OMA" id="SGAFEPI"/>
<dbReference type="Pfam" id="PF06094">
    <property type="entry name" value="GGACT"/>
    <property type="match status" value="1"/>
</dbReference>
<dbReference type="OrthoDB" id="4586421at2759"/>
<dbReference type="VEuPathDB" id="FungiDB:CHGG_05346"/>
<dbReference type="InParanoid" id="Q2H7L9"/>
<evidence type="ECO:0000256" key="2">
    <source>
        <dbReference type="ARBA" id="ARBA00022679"/>
    </source>
</evidence>
<reference evidence="7" key="1">
    <citation type="journal article" date="2015" name="Genome Announc.">
        <title>Draft genome sequence of the cellulolytic fungus Chaetomium globosum.</title>
        <authorList>
            <person name="Cuomo C.A."/>
            <person name="Untereiner W.A."/>
            <person name="Ma L.-J."/>
            <person name="Grabherr M."/>
            <person name="Birren B.W."/>
        </authorList>
    </citation>
    <scope>NUCLEOTIDE SEQUENCE [LARGE SCALE GENOMIC DNA]</scope>
    <source>
        <strain evidence="7">ATCC 6205 / CBS 148.51 / DSM 1962 / NBRC 6347 / NRRL 1970</strain>
    </source>
</reference>
<dbReference type="InterPro" id="IPR036568">
    <property type="entry name" value="GGCT-like_sf"/>
</dbReference>
<dbReference type="AlphaFoldDB" id="Q2H7L9"/>
<keyword evidence="7" id="KW-1185">Reference proteome</keyword>
<dbReference type="EMBL" id="CH408031">
    <property type="protein sequence ID" value="EAQ88727.1"/>
    <property type="molecule type" value="Genomic_DNA"/>
</dbReference>
<keyword evidence="2" id="KW-0808">Transferase</keyword>
<proteinExistence type="inferred from homology"/>
<feature type="compositionally biased region" description="Pro residues" evidence="4">
    <location>
        <begin position="11"/>
        <end position="23"/>
    </location>
</feature>
<dbReference type="GO" id="GO:0016740">
    <property type="term" value="F:transferase activity"/>
    <property type="evidence" value="ECO:0007669"/>
    <property type="project" value="UniProtKB-KW"/>
</dbReference>
<evidence type="ECO:0000256" key="4">
    <source>
        <dbReference type="SAM" id="MobiDB-lite"/>
    </source>
</evidence>
<feature type="compositionally biased region" description="Basic and acidic residues" evidence="4">
    <location>
        <begin position="209"/>
        <end position="224"/>
    </location>
</feature>
<evidence type="ECO:0000313" key="6">
    <source>
        <dbReference type="EMBL" id="EAQ88727.1"/>
    </source>
</evidence>
<feature type="domain" description="Gamma-glutamylcyclotransferase AIG2-like" evidence="5">
    <location>
        <begin position="70"/>
        <end position="162"/>
    </location>
</feature>
<organism evidence="6 7">
    <name type="scientific">Chaetomium globosum (strain ATCC 6205 / CBS 148.51 / DSM 1962 / NBRC 6347 / NRRL 1970)</name>
    <name type="common">Soil fungus</name>
    <dbReference type="NCBI Taxonomy" id="306901"/>
    <lineage>
        <taxon>Eukaryota</taxon>
        <taxon>Fungi</taxon>
        <taxon>Dikarya</taxon>
        <taxon>Ascomycota</taxon>
        <taxon>Pezizomycotina</taxon>
        <taxon>Sordariomycetes</taxon>
        <taxon>Sordariomycetidae</taxon>
        <taxon>Sordariales</taxon>
        <taxon>Chaetomiaceae</taxon>
        <taxon>Chaetomium</taxon>
    </lineage>
</organism>
<name>Q2H7L9_CHAGB</name>
<dbReference type="HOGENOM" id="CLU_092543_2_0_1"/>
<dbReference type="RefSeq" id="XP_001221441.1">
    <property type="nucleotide sequence ID" value="XM_001221440.1"/>
</dbReference>
<dbReference type="InterPro" id="IPR009288">
    <property type="entry name" value="AIG2-like_dom"/>
</dbReference>
<comment type="similarity">
    <text evidence="1">Belongs to the gamma-glutamylcyclotransferase family.</text>
</comment>
<evidence type="ECO:0000313" key="7">
    <source>
        <dbReference type="Proteomes" id="UP000001056"/>
    </source>
</evidence>
<evidence type="ECO:0000256" key="1">
    <source>
        <dbReference type="ARBA" id="ARBA00008861"/>
    </source>
</evidence>
<dbReference type="PANTHER" id="PTHR31544:SF4">
    <property type="entry name" value="GAMMA-GLUTAMYLCYCLOTRANSFERASE-RELATED"/>
    <property type="match status" value="1"/>
</dbReference>
<dbReference type="Gene3D" id="3.10.490.10">
    <property type="entry name" value="Gamma-glutamyl cyclotransferase-like"/>
    <property type="match status" value="1"/>
</dbReference>
<dbReference type="Proteomes" id="UP000001056">
    <property type="component" value="Unassembled WGS sequence"/>
</dbReference>
<dbReference type="CDD" id="cd06661">
    <property type="entry name" value="GGCT_like"/>
    <property type="match status" value="1"/>
</dbReference>
<dbReference type="GeneID" id="4390564"/>
<accession>Q2H7L9</accession>
<evidence type="ECO:0000259" key="5">
    <source>
        <dbReference type="Pfam" id="PF06094"/>
    </source>
</evidence>
<protein>
    <recommendedName>
        <fullName evidence="3">Putative gamma-glutamylcyclotransferase</fullName>
    </recommendedName>
</protein>
<dbReference type="InterPro" id="IPR045038">
    <property type="entry name" value="AIG2-like"/>
</dbReference>
<feature type="region of interest" description="Disordered" evidence="4">
    <location>
        <begin position="1"/>
        <end position="39"/>
    </location>
</feature>
<sequence length="224" mass="24809">MEPVFNSAEGPPSPPDSPPPPPSTSVLAGAQAPAPDTRPSPYLEKLASMPDNYVFWIPPRPPYVYEPIYYFFYGTLTSPHILKEVLGLKADPVLRSAKIVGYGLTNWGQYKALIDKPGAVVTGYAYKVQSVDDELKLAYYETNAYELAPCEISFTDDPEKEEDRGPVIGHTFKYAGDAQASRQKGRGFNLTLWEMYMGTRLPPGWQMKAEPEVDQKATGKPEEG</sequence>
<dbReference type="InterPro" id="IPR013024">
    <property type="entry name" value="GGCT-like"/>
</dbReference>
<dbReference type="eggNOG" id="ENOG502S2U6">
    <property type="taxonomic scope" value="Eukaryota"/>
</dbReference>
<dbReference type="PANTHER" id="PTHR31544">
    <property type="entry name" value="AIG2-LIKE PROTEIN D"/>
    <property type="match status" value="1"/>
</dbReference>
<dbReference type="SUPFAM" id="SSF110857">
    <property type="entry name" value="Gamma-glutamyl cyclotransferase-like"/>
    <property type="match status" value="1"/>
</dbReference>
<gene>
    <name evidence="6" type="ORF">CHGG_05346</name>
</gene>
<feature type="region of interest" description="Disordered" evidence="4">
    <location>
        <begin position="204"/>
        <end position="224"/>
    </location>
</feature>